<dbReference type="CDD" id="cd06127">
    <property type="entry name" value="DEDDh"/>
    <property type="match status" value="1"/>
</dbReference>
<sequence>MGVRMNFLAIDLETTGLSPEKDRIIEVAAIRYIDGKPKECFEKLVNPGCPLPERIVELTGITEDMLVGAMTEREVIEEFLTFAGEDVLLGHNVSVDYSFIKTAADRLKIGFERQGIDTLYLSRTLKADLEKKSLEAMCEHYGIIRECSHRALEDAIAAATLYQKLYDEFNNNFEASFLPVELKYKVKKQEPMTEKQKKYLLDLVNYHKIEVPLGFADFSKSMASRFIDKTILHYGRMKR</sequence>
<evidence type="ECO:0000313" key="4">
    <source>
        <dbReference type="Proteomes" id="UP000262969"/>
    </source>
</evidence>
<dbReference type="NCBIfam" id="TIGR00573">
    <property type="entry name" value="dnaq"/>
    <property type="match status" value="1"/>
</dbReference>
<dbReference type="InterPro" id="IPR012337">
    <property type="entry name" value="RNaseH-like_sf"/>
</dbReference>
<protein>
    <submittedName>
        <fullName evidence="3">DNA polymerase III subunit epsilon</fullName>
    </submittedName>
</protein>
<dbReference type="GO" id="GO:0045004">
    <property type="term" value="P:DNA replication proofreading"/>
    <property type="evidence" value="ECO:0007669"/>
    <property type="project" value="TreeGrafter"/>
</dbReference>
<feature type="domain" description="Exonuclease" evidence="2">
    <location>
        <begin position="6"/>
        <end position="171"/>
    </location>
</feature>
<dbReference type="AlphaFoldDB" id="A0A3D2X7D9"/>
<gene>
    <name evidence="3" type="ORF">DHW61_09515</name>
</gene>
<dbReference type="FunFam" id="3.30.420.10:FF:000045">
    <property type="entry name" value="3'-5' exonuclease DinG"/>
    <property type="match status" value="1"/>
</dbReference>
<reference evidence="3 4" key="1">
    <citation type="journal article" date="2018" name="Nat. Biotechnol.">
        <title>A standardized bacterial taxonomy based on genome phylogeny substantially revises the tree of life.</title>
        <authorList>
            <person name="Parks D.H."/>
            <person name="Chuvochina M."/>
            <person name="Waite D.W."/>
            <person name="Rinke C."/>
            <person name="Skarshewski A."/>
            <person name="Chaumeil P.A."/>
            <person name="Hugenholtz P."/>
        </authorList>
    </citation>
    <scope>NUCLEOTIDE SEQUENCE [LARGE SCALE GENOMIC DNA]</scope>
    <source>
        <strain evidence="3">UBA11728</strain>
    </source>
</reference>
<dbReference type="PANTHER" id="PTHR30231">
    <property type="entry name" value="DNA POLYMERASE III SUBUNIT EPSILON"/>
    <property type="match status" value="1"/>
</dbReference>
<dbReference type="SMART" id="SM00479">
    <property type="entry name" value="EXOIII"/>
    <property type="match status" value="1"/>
</dbReference>
<proteinExistence type="predicted"/>
<keyword evidence="1" id="KW-0378">Hydrolase</keyword>
<keyword evidence="1" id="KW-0540">Nuclease</keyword>
<dbReference type="InterPro" id="IPR006054">
    <property type="entry name" value="DnaQ"/>
</dbReference>
<dbReference type="GO" id="GO:0003887">
    <property type="term" value="F:DNA-directed DNA polymerase activity"/>
    <property type="evidence" value="ECO:0007669"/>
    <property type="project" value="InterPro"/>
</dbReference>
<dbReference type="Pfam" id="PF00929">
    <property type="entry name" value="RNase_T"/>
    <property type="match status" value="1"/>
</dbReference>
<dbReference type="PANTHER" id="PTHR30231:SF41">
    <property type="entry name" value="DNA POLYMERASE III SUBUNIT EPSILON"/>
    <property type="match status" value="1"/>
</dbReference>
<evidence type="ECO:0000259" key="2">
    <source>
        <dbReference type="SMART" id="SM00479"/>
    </source>
</evidence>
<evidence type="ECO:0000313" key="3">
    <source>
        <dbReference type="EMBL" id="HCL02637.1"/>
    </source>
</evidence>
<dbReference type="GO" id="GO:0005829">
    <property type="term" value="C:cytosol"/>
    <property type="evidence" value="ECO:0007669"/>
    <property type="project" value="TreeGrafter"/>
</dbReference>
<comment type="caution">
    <text evidence="3">The sequence shown here is derived from an EMBL/GenBank/DDBJ whole genome shotgun (WGS) entry which is preliminary data.</text>
</comment>
<organism evidence="3 4">
    <name type="scientific">Lachnoclostridium phytofermentans</name>
    <dbReference type="NCBI Taxonomy" id="66219"/>
    <lineage>
        <taxon>Bacteria</taxon>
        <taxon>Bacillati</taxon>
        <taxon>Bacillota</taxon>
        <taxon>Clostridia</taxon>
        <taxon>Lachnospirales</taxon>
        <taxon>Lachnospiraceae</taxon>
    </lineage>
</organism>
<dbReference type="GO" id="GO:0008408">
    <property type="term" value="F:3'-5' exonuclease activity"/>
    <property type="evidence" value="ECO:0007669"/>
    <property type="project" value="TreeGrafter"/>
</dbReference>
<evidence type="ECO:0000256" key="1">
    <source>
        <dbReference type="ARBA" id="ARBA00022839"/>
    </source>
</evidence>
<keyword evidence="1" id="KW-0269">Exonuclease</keyword>
<dbReference type="Proteomes" id="UP000262969">
    <property type="component" value="Unassembled WGS sequence"/>
</dbReference>
<accession>A0A3D2X7D9</accession>
<dbReference type="EMBL" id="DPVV01000312">
    <property type="protein sequence ID" value="HCL02637.1"/>
    <property type="molecule type" value="Genomic_DNA"/>
</dbReference>
<name>A0A3D2X7D9_9FIRM</name>
<dbReference type="InterPro" id="IPR013520">
    <property type="entry name" value="Ribonucl_H"/>
</dbReference>
<dbReference type="InterPro" id="IPR036397">
    <property type="entry name" value="RNaseH_sf"/>
</dbReference>
<dbReference type="Gene3D" id="3.30.420.10">
    <property type="entry name" value="Ribonuclease H-like superfamily/Ribonuclease H"/>
    <property type="match status" value="1"/>
</dbReference>
<dbReference type="GO" id="GO:0003677">
    <property type="term" value="F:DNA binding"/>
    <property type="evidence" value="ECO:0007669"/>
    <property type="project" value="InterPro"/>
</dbReference>
<dbReference type="SUPFAM" id="SSF53098">
    <property type="entry name" value="Ribonuclease H-like"/>
    <property type="match status" value="1"/>
</dbReference>